<evidence type="ECO:0000313" key="4">
    <source>
        <dbReference type="Proteomes" id="UP000019760"/>
    </source>
</evidence>
<dbReference type="Proteomes" id="UP000019760">
    <property type="component" value="Unassembled WGS sequence"/>
</dbReference>
<dbReference type="InterPro" id="IPR011042">
    <property type="entry name" value="6-blade_b-propeller_TolB-like"/>
</dbReference>
<dbReference type="GO" id="GO:0005576">
    <property type="term" value="C:extracellular region"/>
    <property type="evidence" value="ECO:0007669"/>
    <property type="project" value="UniProtKB-SubCell"/>
</dbReference>
<evidence type="ECO:0000256" key="1">
    <source>
        <dbReference type="ARBA" id="ARBA00004613"/>
    </source>
</evidence>
<reference evidence="4" key="1">
    <citation type="journal article" date="2014" name="FEMS Microbiol. Lett.">
        <title>Draft Genomic DNA Sequence of the Facultatively Methylotrophic Bacterium Acidomonas methanolica type strain MB58.</title>
        <authorList>
            <person name="Higashiura N."/>
            <person name="Hadano H."/>
            <person name="Hirakawa H."/>
            <person name="Matsutani M."/>
            <person name="Takabe S."/>
            <person name="Matsushita K."/>
            <person name="Azuma Y."/>
        </authorList>
    </citation>
    <scope>NUCLEOTIDE SEQUENCE [LARGE SCALE GENOMIC DNA]</scope>
    <source>
        <strain evidence="4">MB58</strain>
    </source>
</reference>
<evidence type="ECO:0000313" key="3">
    <source>
        <dbReference type="EMBL" id="GAJ28717.1"/>
    </source>
</evidence>
<dbReference type="RefSeq" id="WP_052511815.1">
    <property type="nucleotide sequence ID" value="NZ_BAND01000036.1"/>
</dbReference>
<dbReference type="SUPFAM" id="SSF63829">
    <property type="entry name" value="Calcium-dependent phosphotriesterase"/>
    <property type="match status" value="1"/>
</dbReference>
<dbReference type="AlphaFoldDB" id="A0A023D3M8"/>
<dbReference type="Gene3D" id="2.120.10.30">
    <property type="entry name" value="TolB, C-terminal domain"/>
    <property type="match status" value="1"/>
</dbReference>
<dbReference type="EMBL" id="BAND01000036">
    <property type="protein sequence ID" value="GAJ28717.1"/>
    <property type="molecule type" value="Genomic_DNA"/>
</dbReference>
<keyword evidence="4" id="KW-1185">Reference proteome</keyword>
<organism evidence="3 4">
    <name type="scientific">Acidomonas methanolica NBRC 104435</name>
    <dbReference type="NCBI Taxonomy" id="1231351"/>
    <lineage>
        <taxon>Bacteria</taxon>
        <taxon>Pseudomonadati</taxon>
        <taxon>Pseudomonadota</taxon>
        <taxon>Alphaproteobacteria</taxon>
        <taxon>Acetobacterales</taxon>
        <taxon>Acetobacteraceae</taxon>
        <taxon>Acidomonas</taxon>
    </lineage>
</organism>
<comment type="caution">
    <text evidence="3">The sequence shown here is derived from an EMBL/GenBank/DDBJ whole genome shotgun (WGS) entry which is preliminary data.</text>
</comment>
<evidence type="ECO:0000256" key="2">
    <source>
        <dbReference type="ARBA" id="ARBA00022525"/>
    </source>
</evidence>
<comment type="subcellular location">
    <subcellularLocation>
        <location evidence="1">Secreted</location>
    </subcellularLocation>
</comment>
<keyword evidence="2" id="KW-0964">Secreted</keyword>
<reference evidence="3 4" key="2">
    <citation type="journal article" date="2014" name="FEMS Microbiol. Lett.">
        <title>Draft genomic DNA sequence of the facultatively methylotrophic bacterium Acidomonas methanolica type strain MB58.</title>
        <authorList>
            <person name="Higashiura N."/>
            <person name="Hadano H."/>
            <person name="Hirakawa H."/>
            <person name="Matsutani M."/>
            <person name="Takabe S."/>
            <person name="Matsushita K."/>
            <person name="Azuma Y."/>
        </authorList>
    </citation>
    <scope>NUCLEOTIDE SEQUENCE [LARGE SCALE GENOMIC DNA]</scope>
    <source>
        <strain evidence="3 4">MB58</strain>
    </source>
</reference>
<accession>A0A023D3M8</accession>
<name>A0A023D3M8_ACIMT</name>
<sequence>MTLGAGLLARPRPARADRPWAEAGQRASIIDTRTLPPGSDPWRAVAAGEDGRLIGLAAKGDTTGLQSLDQQGHVTSFDPGIVAPDILTVGGDGGLWCVSQGKTGNGTSLHLLDRATSRVRDSWPLPAALLRPASHLSAMAVHGPLIYLADDGVPALIVFDRRNNAGRRLLENNPSLRGRRATVIGGVTQMRDGHVLERDVAMLALSPDGTWLFYQPPCGPLYRIATELLTDPSIGPVEQLDGSAEWRDTPTLSGLVMTPRGTLLMMDVAEGRLLSFSAARDPLWLLADPRLAGAGAPSLDTDGTVLVPIAAGPAVLKISCPGT</sequence>
<proteinExistence type="predicted"/>
<protein>
    <recommendedName>
        <fullName evidence="5">Gluconolactonase</fullName>
    </recommendedName>
</protein>
<evidence type="ECO:0008006" key="5">
    <source>
        <dbReference type="Google" id="ProtNLM"/>
    </source>
</evidence>
<dbReference type="InterPro" id="IPR017996">
    <property type="entry name" value="MRJP/yellow-related"/>
</dbReference>
<dbReference type="Pfam" id="PF03022">
    <property type="entry name" value="MRJP"/>
    <property type="match status" value="1"/>
</dbReference>
<gene>
    <name evidence="3" type="ORF">Amme_036_005</name>
</gene>